<accession>A0A136JB35</accession>
<reference evidence="2" key="1">
    <citation type="submission" date="2016-02" db="EMBL/GenBank/DDBJ databases">
        <title>Draft genome sequence of Microdochium bolleyi, a fungal endophyte of beachgrass.</title>
        <authorList>
            <consortium name="DOE Joint Genome Institute"/>
            <person name="David A.S."/>
            <person name="May G."/>
            <person name="Haridas S."/>
            <person name="Lim J."/>
            <person name="Wang M."/>
            <person name="Labutti K."/>
            <person name="Lipzen A."/>
            <person name="Barry K."/>
            <person name="Grigoriev I.V."/>
        </authorList>
    </citation>
    <scope>NUCLEOTIDE SEQUENCE [LARGE SCALE GENOMIC DNA]</scope>
    <source>
        <strain evidence="2">J235TASD1</strain>
    </source>
</reference>
<dbReference type="EMBL" id="KQ964247">
    <property type="protein sequence ID" value="KXJ94352.1"/>
    <property type="molecule type" value="Genomic_DNA"/>
</dbReference>
<gene>
    <name evidence="1" type="ORF">Micbo1qcDRAFT_159475</name>
</gene>
<evidence type="ECO:0000313" key="1">
    <source>
        <dbReference type="EMBL" id="KXJ94352.1"/>
    </source>
</evidence>
<dbReference type="Proteomes" id="UP000070501">
    <property type="component" value="Unassembled WGS sequence"/>
</dbReference>
<name>A0A136JB35_9PEZI</name>
<dbReference type="InParanoid" id="A0A136JB35"/>
<keyword evidence="2" id="KW-1185">Reference proteome</keyword>
<proteinExistence type="predicted"/>
<organism evidence="1 2">
    <name type="scientific">Microdochium bolleyi</name>
    <dbReference type="NCBI Taxonomy" id="196109"/>
    <lineage>
        <taxon>Eukaryota</taxon>
        <taxon>Fungi</taxon>
        <taxon>Dikarya</taxon>
        <taxon>Ascomycota</taxon>
        <taxon>Pezizomycotina</taxon>
        <taxon>Sordariomycetes</taxon>
        <taxon>Xylariomycetidae</taxon>
        <taxon>Xylariales</taxon>
        <taxon>Microdochiaceae</taxon>
        <taxon>Microdochium</taxon>
    </lineage>
</organism>
<protein>
    <submittedName>
        <fullName evidence="1">Uncharacterized protein</fullName>
    </submittedName>
</protein>
<sequence length="73" mass="8042">MACARTDDTDSRPNATKISACQPDLEASRPCTSTLTYRAKMRTRDETVPSSPPILRRAGSRRRAGFLRLCLSG</sequence>
<dbReference type="AlphaFoldDB" id="A0A136JB35"/>
<evidence type="ECO:0000313" key="2">
    <source>
        <dbReference type="Proteomes" id="UP000070501"/>
    </source>
</evidence>